<organism evidence="9 10">
    <name type="scientific">Tilletia indica</name>
    <dbReference type="NCBI Taxonomy" id="43049"/>
    <lineage>
        <taxon>Eukaryota</taxon>
        <taxon>Fungi</taxon>
        <taxon>Dikarya</taxon>
        <taxon>Basidiomycota</taxon>
        <taxon>Ustilaginomycotina</taxon>
        <taxon>Exobasidiomycetes</taxon>
        <taxon>Tilletiales</taxon>
        <taxon>Tilletiaceae</taxon>
        <taxon>Tilletia</taxon>
    </lineage>
</organism>
<dbReference type="GO" id="GO:0000408">
    <property type="term" value="C:EKC/KEOPS complex"/>
    <property type="evidence" value="ECO:0007669"/>
    <property type="project" value="TreeGrafter"/>
</dbReference>
<dbReference type="Gene3D" id="3.30.2380.10">
    <property type="entry name" value="CGI121/TPRKB"/>
    <property type="match status" value="1"/>
</dbReference>
<dbReference type="GO" id="GO:0005829">
    <property type="term" value="C:cytosol"/>
    <property type="evidence" value="ECO:0007669"/>
    <property type="project" value="TreeGrafter"/>
</dbReference>
<dbReference type="GO" id="GO:0002949">
    <property type="term" value="P:tRNA threonylcarbamoyladenosine modification"/>
    <property type="evidence" value="ECO:0007669"/>
    <property type="project" value="TreeGrafter"/>
</dbReference>
<proteinExistence type="inferred from homology"/>
<dbReference type="EMBL" id="LWDF02000421">
    <property type="protein sequence ID" value="KAE8248910.1"/>
    <property type="molecule type" value="Genomic_DNA"/>
</dbReference>
<evidence type="ECO:0000256" key="6">
    <source>
        <dbReference type="ARBA" id="ARBA00023242"/>
    </source>
</evidence>
<dbReference type="PANTHER" id="PTHR15840:SF10">
    <property type="entry name" value="EKC_KEOPS COMPLEX SUBUNIT TPRKB"/>
    <property type="match status" value="1"/>
</dbReference>
<evidence type="ECO:0000256" key="1">
    <source>
        <dbReference type="ARBA" id="ARBA00004123"/>
    </source>
</evidence>
<dbReference type="InterPro" id="IPR013926">
    <property type="entry name" value="CGI121/TPRKB"/>
</dbReference>
<keyword evidence="5" id="KW-0819">tRNA processing</keyword>
<dbReference type="Pfam" id="PF08617">
    <property type="entry name" value="CGI-121"/>
    <property type="match status" value="1"/>
</dbReference>
<dbReference type="AlphaFoldDB" id="A0A177TPI7"/>
<evidence type="ECO:0000256" key="2">
    <source>
        <dbReference type="ARBA" id="ARBA00005546"/>
    </source>
</evidence>
<dbReference type="Proteomes" id="UP000077521">
    <property type="component" value="Unassembled WGS sequence"/>
</dbReference>
<protein>
    <recommendedName>
        <fullName evidence="4">EKC/KEOPS complex subunit CGI121</fullName>
    </recommendedName>
    <alternativeName>
        <fullName evidence="3">EKC/KEOPS complex subunit cgi121</fullName>
    </alternativeName>
</protein>
<reference evidence="9" key="1">
    <citation type="submission" date="2016-04" db="EMBL/GenBank/DDBJ databases">
        <authorList>
            <person name="Nguyen H.D."/>
            <person name="Samba Siva P."/>
            <person name="Cullis J."/>
            <person name="Levesque C.A."/>
            <person name="Hambleton S."/>
        </authorList>
    </citation>
    <scope>NUCLEOTIDE SEQUENCE</scope>
    <source>
        <strain evidence="9">DAOMC 236416</strain>
    </source>
</reference>
<accession>A0A177TPI7</accession>
<comment type="caution">
    <text evidence="9">The sequence shown here is derived from an EMBL/GenBank/DDBJ whole genome shotgun (WGS) entry which is preliminary data.</text>
</comment>
<reference evidence="9" key="2">
    <citation type="journal article" date="2019" name="IMA Fungus">
        <title>Genome sequencing and comparison of five Tilletia species to identify candidate genes for the detection of regulated species infecting wheat.</title>
        <authorList>
            <person name="Nguyen H.D.T."/>
            <person name="Sultana T."/>
            <person name="Kesanakurti P."/>
            <person name="Hambleton S."/>
        </authorList>
    </citation>
    <scope>NUCLEOTIDE SEQUENCE</scope>
    <source>
        <strain evidence="9">DAOMC 236416</strain>
    </source>
</reference>
<dbReference type="GO" id="GO:0005634">
    <property type="term" value="C:nucleus"/>
    <property type="evidence" value="ECO:0007669"/>
    <property type="project" value="UniProtKB-SubCell"/>
</dbReference>
<comment type="function">
    <text evidence="7">Component of the EKC/KEOPS complex that is required for the formation of a threonylcarbamoyl group on adenosine at position 37 (t(6)A37) in tRNAs that read codons beginning with adenine. The complex is probably involved in the transfer of the threonylcarbamoyl moiety of threonylcarbamoyl-AMP (TC-AMP) to the N6 group of A37. CGI121 acts as an allosteric effector that regulates the t(6)A activity of the complex. The EKC/KEOPS complex also promotes both telomere uncapping and telomere elongation. The complex is required for efficient recruitment of transcriptional coactivators. CGI121 is not required for tRNA modification.</text>
</comment>
<evidence type="ECO:0000313" key="10">
    <source>
        <dbReference type="Proteomes" id="UP000077521"/>
    </source>
</evidence>
<dbReference type="SUPFAM" id="SSF143870">
    <property type="entry name" value="PF0523-like"/>
    <property type="match status" value="1"/>
</dbReference>
<comment type="subcellular location">
    <subcellularLocation>
        <location evidence="1">Nucleus</location>
    </subcellularLocation>
</comment>
<evidence type="ECO:0000256" key="4">
    <source>
        <dbReference type="ARBA" id="ARBA00016009"/>
    </source>
</evidence>
<name>A0A177TPI7_9BASI</name>
<evidence type="ECO:0000256" key="3">
    <source>
        <dbReference type="ARBA" id="ARBA00015316"/>
    </source>
</evidence>
<keyword evidence="6 8" id="KW-0539">Nucleus</keyword>
<comment type="similarity">
    <text evidence="2 8">Belongs to the CGI121/TPRKB family.</text>
</comment>
<evidence type="ECO:0000313" key="9">
    <source>
        <dbReference type="EMBL" id="KAE8248910.1"/>
    </source>
</evidence>
<dbReference type="InterPro" id="IPR036504">
    <property type="entry name" value="CGI121/TPRKB_sf"/>
</dbReference>
<evidence type="ECO:0000256" key="8">
    <source>
        <dbReference type="RuleBase" id="RU004398"/>
    </source>
</evidence>
<dbReference type="PANTHER" id="PTHR15840">
    <property type="entry name" value="CGI-121 FAMILY MEMBER"/>
    <property type="match status" value="1"/>
</dbReference>
<evidence type="ECO:0000256" key="7">
    <source>
        <dbReference type="ARBA" id="ARBA00025043"/>
    </source>
</evidence>
<sequence>MSVLTFTFPHLPLPYQTTTLALFPSLPPSTSSQLRSRLLAAPQGTPEERASLNYAFIDAKLITSERHLRTGLHQALLAVSKGQGGADGVEGGMRTKNAHSEVLFALHPSGNIGESIRKFGISATTTSLLLLRVGTSPATSQTILEEMRALISSSSSDEERSQELQVADLAREGSLDSYLAQLTSWKDVETVYKIGKDADGLYGQRRAVAGQGDNKAIEQEKEVARHEWADGVVTTIVAMKPVAA</sequence>
<gene>
    <name evidence="9" type="ORF">A4X13_0g5423</name>
</gene>
<keyword evidence="10" id="KW-1185">Reference proteome</keyword>
<evidence type="ECO:0000256" key="5">
    <source>
        <dbReference type="ARBA" id="ARBA00022694"/>
    </source>
</evidence>